<protein>
    <submittedName>
        <fullName evidence="1">Uncharacterized protein</fullName>
    </submittedName>
</protein>
<feature type="non-terminal residue" evidence="1">
    <location>
        <position position="1"/>
    </location>
</feature>
<dbReference type="EMBL" id="HACG01050820">
    <property type="protein sequence ID" value="CEK97685.1"/>
    <property type="molecule type" value="Transcribed_RNA"/>
</dbReference>
<name>A0A0B7BZS0_9EUPU</name>
<sequence>ANGGEFAKKLVQMTSQDSIKNNSASKLSNLLSHDNHLVTELTHSQDGNVIQTGASNEISFQRVRSDSDVSSVFTASSAQDLYQYLINPGNGYSNTTHNLQRLSERCETAVTEDEYFGIPSSKTTGVWKPSRGVYTVGDWINNLTFGRPGVGLSEVL</sequence>
<evidence type="ECO:0000313" key="1">
    <source>
        <dbReference type="EMBL" id="CEK97685.1"/>
    </source>
</evidence>
<accession>A0A0B7BZS0</accession>
<proteinExistence type="predicted"/>
<organism evidence="1">
    <name type="scientific">Arion vulgaris</name>
    <dbReference type="NCBI Taxonomy" id="1028688"/>
    <lineage>
        <taxon>Eukaryota</taxon>
        <taxon>Metazoa</taxon>
        <taxon>Spiralia</taxon>
        <taxon>Lophotrochozoa</taxon>
        <taxon>Mollusca</taxon>
        <taxon>Gastropoda</taxon>
        <taxon>Heterobranchia</taxon>
        <taxon>Euthyneura</taxon>
        <taxon>Panpulmonata</taxon>
        <taxon>Eupulmonata</taxon>
        <taxon>Stylommatophora</taxon>
        <taxon>Helicina</taxon>
        <taxon>Arionoidea</taxon>
        <taxon>Arionidae</taxon>
        <taxon>Arion</taxon>
    </lineage>
</organism>
<gene>
    <name evidence="1" type="primary">ORF216586</name>
</gene>
<dbReference type="AlphaFoldDB" id="A0A0B7BZS0"/>
<feature type="non-terminal residue" evidence="1">
    <location>
        <position position="156"/>
    </location>
</feature>
<reference evidence="1" key="1">
    <citation type="submission" date="2014-12" db="EMBL/GenBank/DDBJ databases">
        <title>Insight into the proteome of Arion vulgaris.</title>
        <authorList>
            <person name="Aradska J."/>
            <person name="Bulat T."/>
            <person name="Smidak R."/>
            <person name="Sarate P."/>
            <person name="Gangsoo J."/>
            <person name="Sialana F."/>
            <person name="Bilban M."/>
            <person name="Lubec G."/>
        </authorList>
    </citation>
    <scope>NUCLEOTIDE SEQUENCE</scope>
    <source>
        <tissue evidence="1">Skin</tissue>
    </source>
</reference>